<proteinExistence type="predicted"/>
<reference evidence="1" key="1">
    <citation type="submission" date="2020-10" db="EMBL/GenBank/DDBJ databases">
        <authorList>
            <person name="Gilroy R."/>
        </authorList>
    </citation>
    <scope>NUCLEOTIDE SEQUENCE</scope>
    <source>
        <strain evidence="1">B2-16538</strain>
    </source>
</reference>
<organism evidence="1 2">
    <name type="scientific">Candidatus Cryptobacteroides excrementavium</name>
    <dbReference type="NCBI Taxonomy" id="2840759"/>
    <lineage>
        <taxon>Bacteria</taxon>
        <taxon>Pseudomonadati</taxon>
        <taxon>Bacteroidota</taxon>
        <taxon>Bacteroidia</taxon>
        <taxon>Bacteroidales</taxon>
        <taxon>Candidatus Cryptobacteroides</taxon>
    </lineage>
</organism>
<dbReference type="AlphaFoldDB" id="A0A9D9J4Q9"/>
<dbReference type="CDD" id="cd06561">
    <property type="entry name" value="AlkD_like"/>
    <property type="match status" value="1"/>
</dbReference>
<comment type="caution">
    <text evidence="1">The sequence shown here is derived from an EMBL/GenBank/DDBJ whole genome shotgun (WGS) entry which is preliminary data.</text>
</comment>
<reference evidence="1" key="2">
    <citation type="journal article" date="2021" name="PeerJ">
        <title>Extensive microbial diversity within the chicken gut microbiome revealed by metagenomics and culture.</title>
        <authorList>
            <person name="Gilroy R."/>
            <person name="Ravi A."/>
            <person name="Getino M."/>
            <person name="Pursley I."/>
            <person name="Horton D.L."/>
            <person name="Alikhan N.F."/>
            <person name="Baker D."/>
            <person name="Gharbi K."/>
            <person name="Hall N."/>
            <person name="Watson M."/>
            <person name="Adriaenssens E.M."/>
            <person name="Foster-Nyarko E."/>
            <person name="Jarju S."/>
            <person name="Secka A."/>
            <person name="Antonio M."/>
            <person name="Oren A."/>
            <person name="Chaudhuri R.R."/>
            <person name="La Ragione R."/>
            <person name="Hildebrand F."/>
            <person name="Pallen M.J."/>
        </authorList>
    </citation>
    <scope>NUCLEOTIDE SEQUENCE</scope>
    <source>
        <strain evidence="1">B2-16538</strain>
    </source>
</reference>
<dbReference type="Pfam" id="PF08713">
    <property type="entry name" value="DNA_alkylation"/>
    <property type="match status" value="1"/>
</dbReference>
<dbReference type="Gene3D" id="1.25.10.90">
    <property type="match status" value="1"/>
</dbReference>
<dbReference type="Proteomes" id="UP000823750">
    <property type="component" value="Unassembled WGS sequence"/>
</dbReference>
<dbReference type="InterPro" id="IPR014825">
    <property type="entry name" value="DNA_alkylation"/>
</dbReference>
<evidence type="ECO:0000313" key="2">
    <source>
        <dbReference type="Proteomes" id="UP000823750"/>
    </source>
</evidence>
<name>A0A9D9J4Q9_9BACT</name>
<dbReference type="InterPro" id="IPR016024">
    <property type="entry name" value="ARM-type_fold"/>
</dbReference>
<dbReference type="SUPFAM" id="SSF48371">
    <property type="entry name" value="ARM repeat"/>
    <property type="match status" value="1"/>
</dbReference>
<protein>
    <submittedName>
        <fullName evidence="1">DNA alkylation repair protein</fullName>
    </submittedName>
</protein>
<evidence type="ECO:0000313" key="1">
    <source>
        <dbReference type="EMBL" id="MBO8485965.1"/>
    </source>
</evidence>
<dbReference type="EMBL" id="JADILX010000089">
    <property type="protein sequence ID" value="MBO8485965.1"/>
    <property type="molecule type" value="Genomic_DNA"/>
</dbReference>
<sequence length="262" mass="29669">MIENILKPYVSERFVNDPAYREGHVRIVNPLPGTVVMGLHVPEMKKIARELAGSGDAFAVAGGFTVAESLLHEEKIVWGLMLDYMKIPLDRRLELFPDFIARIDNWAVCDTVCGAAKWAAAKTCVLNGSPVKGAGAVRETVWNFLQQWWSSCREFEVRFAMIMSMSYFLEEEWLQEVFDRLDGLDFPSIVSEYRSGKGPGCAQGPAPYYARMGAAWLLATALAKFPDRTREYVRGSRLPDDVLRLYVRKARESFRTRTVSPF</sequence>
<gene>
    <name evidence="1" type="ORF">IAB78_06030</name>
</gene>
<accession>A0A9D9J4Q9</accession>